<dbReference type="CDD" id="cd00170">
    <property type="entry name" value="SEC14"/>
    <property type="match status" value="1"/>
</dbReference>
<dbReference type="Proteomes" id="UP000694867">
    <property type="component" value="Unplaced"/>
</dbReference>
<dbReference type="SMART" id="SM01100">
    <property type="entry name" value="CRAL_TRIO_N"/>
    <property type="match status" value="1"/>
</dbReference>
<name>A0AAJ7WHM6_9ACAR</name>
<dbReference type="RefSeq" id="XP_028967454.1">
    <property type="nucleotide sequence ID" value="XM_029111621.1"/>
</dbReference>
<organism evidence="5 6">
    <name type="scientific">Galendromus occidentalis</name>
    <name type="common">western predatory mite</name>
    <dbReference type="NCBI Taxonomy" id="34638"/>
    <lineage>
        <taxon>Eukaryota</taxon>
        <taxon>Metazoa</taxon>
        <taxon>Ecdysozoa</taxon>
        <taxon>Arthropoda</taxon>
        <taxon>Chelicerata</taxon>
        <taxon>Arachnida</taxon>
        <taxon>Acari</taxon>
        <taxon>Parasitiformes</taxon>
        <taxon>Mesostigmata</taxon>
        <taxon>Gamasina</taxon>
        <taxon>Phytoseioidea</taxon>
        <taxon>Phytoseiidae</taxon>
        <taxon>Typhlodrominae</taxon>
        <taxon>Galendromus</taxon>
    </lineage>
</organism>
<feature type="region of interest" description="Disordered" evidence="1">
    <location>
        <begin position="186"/>
        <end position="246"/>
    </location>
</feature>
<accession>A0AAJ7WHM6</accession>
<dbReference type="PROSITE" id="PS50866">
    <property type="entry name" value="GOLD"/>
    <property type="match status" value="1"/>
</dbReference>
<feature type="compositionally biased region" description="Polar residues" evidence="1">
    <location>
        <begin position="192"/>
        <end position="206"/>
    </location>
</feature>
<dbReference type="GeneID" id="100905827"/>
<dbReference type="KEGG" id="goe:100905827"/>
<feature type="domain" description="GOLD" evidence="3">
    <location>
        <begin position="549"/>
        <end position="717"/>
    </location>
</feature>
<dbReference type="PROSITE" id="PS50904">
    <property type="entry name" value="PRELI_MSF1"/>
    <property type="match status" value="1"/>
</dbReference>
<dbReference type="PANTHER" id="PTHR23324">
    <property type="entry name" value="SEC14 RELATED PROTEIN"/>
    <property type="match status" value="1"/>
</dbReference>
<dbReference type="InterPro" id="IPR006797">
    <property type="entry name" value="PRELI/MSF1_dom"/>
</dbReference>
<feature type="domain" description="PRELI/MSF1" evidence="4">
    <location>
        <begin position="2"/>
        <end position="175"/>
    </location>
</feature>
<feature type="compositionally biased region" description="Basic and acidic residues" evidence="1">
    <location>
        <begin position="226"/>
        <end position="246"/>
    </location>
</feature>
<dbReference type="InterPro" id="IPR001251">
    <property type="entry name" value="CRAL-TRIO_dom"/>
</dbReference>
<dbReference type="Pfam" id="PF03765">
    <property type="entry name" value="CRAL_TRIO_N"/>
    <property type="match status" value="1"/>
</dbReference>
<dbReference type="PANTHER" id="PTHR23324:SF66">
    <property type="entry name" value="PROTEIN REAL-TIME"/>
    <property type="match status" value="1"/>
</dbReference>
<dbReference type="InterPro" id="IPR011074">
    <property type="entry name" value="CRAL/TRIO_N_dom"/>
</dbReference>
<dbReference type="InterPro" id="IPR051064">
    <property type="entry name" value="SEC14/CRAL-TRIO_domain"/>
</dbReference>
<dbReference type="SUPFAM" id="SSF52087">
    <property type="entry name" value="CRAL/TRIO domain"/>
    <property type="match status" value="1"/>
</dbReference>
<evidence type="ECO:0000259" key="4">
    <source>
        <dbReference type="PROSITE" id="PS50904"/>
    </source>
</evidence>
<dbReference type="CTD" id="33899"/>
<protein>
    <submittedName>
        <fullName evidence="6">SEC14-like protein 1</fullName>
    </submittedName>
</protein>
<dbReference type="InterPro" id="IPR036598">
    <property type="entry name" value="GOLD_dom_sf"/>
</dbReference>
<dbReference type="PROSITE" id="PS50191">
    <property type="entry name" value="CRAL_TRIO"/>
    <property type="match status" value="1"/>
</dbReference>
<dbReference type="SMART" id="SM00516">
    <property type="entry name" value="SEC14"/>
    <property type="match status" value="1"/>
</dbReference>
<dbReference type="SUPFAM" id="SSF101576">
    <property type="entry name" value="Supernatant protein factor (SPF), C-terminal domain"/>
    <property type="match status" value="1"/>
</dbReference>
<dbReference type="Pfam" id="PF00650">
    <property type="entry name" value="CRAL_TRIO"/>
    <property type="match status" value="1"/>
</dbReference>
<dbReference type="AlphaFoldDB" id="A0AAJ7WHM6"/>
<gene>
    <name evidence="6" type="primary">LOC100905827</name>
</gene>
<evidence type="ECO:0000313" key="6">
    <source>
        <dbReference type="RefSeq" id="XP_028967454.1"/>
    </source>
</evidence>
<proteinExistence type="predicted"/>
<feature type="compositionally biased region" description="Polar residues" evidence="1">
    <location>
        <begin position="214"/>
        <end position="225"/>
    </location>
</feature>
<feature type="domain" description="CRAL-TRIO" evidence="2">
    <location>
        <begin position="346"/>
        <end position="518"/>
    </location>
</feature>
<sequence>MVQEYQGPVRVYKYPFELVMAAYERRFPTCPMIPILLGCDIILEEESPDGAIRKIQRRCRLNIEAPYLLKKIVGVDHMLFIQQNILDRRNKVLKIEAWNESFSGRVSIKEYCTYSVHPDNPNWTSYEQSASLDVKSFYGFEATVEKIAIKQYSADIAKGKEIIEYYIRELKNEGITQVDRWIDPCADGGTGETNSTTNPVEKSNGSAIKESSGGVDTSSSNNKQSQVEKECLSRKKSDDPAIRKHLPLEREHSVLKDIESDPHMKLDSDYIEKCLGHLTPFQESNLVMLKKWMAESHQGKVPSDEMLIRFLKARDFNQEKAREMLCESLVWRKKYAVDKILQNYQIPKIVKEYLPGAWHHSDKDGRPMYVFRLGQIDIKGFIKSIGQEGVMKLVLHICEQGLQLTEEATRRHGRPIRSWTCLLDLEGLNMRHLWRPGIKTLLHIIEVVEANYPETMGRCLVTRAPRVFPILWTLVSTFINENTRAKFIFVGPQGEGISDYIDQKHIPDFLGGQCTVSIAEGGLVPKSFYMTEEEYEREKAEWAGESIFYDSMYHSVSLVKNQVHEVVIEVEDAQSVLCWDFDVIKQDVTFAVFRCPLKSIKPAVIGIPPSGVKSRSASIETEELTSPTGGPQSPLPLLQNLQLEAAVTLLPKDWVAGKDYHVIEQPIKCCDGESVQGSYITSQPGSYVLQWKRAGGSGGDYFDFGSPKSKVMYYCELINSTDYKGSMSSLQSAQSAGTGTDSGVQP</sequence>
<evidence type="ECO:0000259" key="2">
    <source>
        <dbReference type="PROSITE" id="PS50191"/>
    </source>
</evidence>
<dbReference type="Pfam" id="PF04707">
    <property type="entry name" value="PRELI"/>
    <property type="match status" value="1"/>
</dbReference>
<dbReference type="Gene3D" id="3.40.525.10">
    <property type="entry name" value="CRAL-TRIO lipid binding domain"/>
    <property type="match status" value="1"/>
</dbReference>
<dbReference type="GO" id="GO:0005737">
    <property type="term" value="C:cytoplasm"/>
    <property type="evidence" value="ECO:0007669"/>
    <property type="project" value="TreeGrafter"/>
</dbReference>
<keyword evidence="5" id="KW-1185">Reference proteome</keyword>
<reference evidence="6" key="1">
    <citation type="submission" date="2025-08" db="UniProtKB">
        <authorList>
            <consortium name="RefSeq"/>
        </authorList>
    </citation>
    <scope>IDENTIFICATION</scope>
</reference>
<evidence type="ECO:0000256" key="1">
    <source>
        <dbReference type="SAM" id="MobiDB-lite"/>
    </source>
</evidence>
<dbReference type="InterPro" id="IPR036865">
    <property type="entry name" value="CRAL-TRIO_dom_sf"/>
</dbReference>
<dbReference type="InterPro" id="IPR009038">
    <property type="entry name" value="GOLD_dom"/>
</dbReference>
<dbReference type="SUPFAM" id="SSF46938">
    <property type="entry name" value="CRAL/TRIO N-terminal domain"/>
    <property type="match status" value="1"/>
</dbReference>
<dbReference type="Gene3D" id="2.60.120.680">
    <property type="entry name" value="GOLD domain"/>
    <property type="match status" value="1"/>
</dbReference>
<evidence type="ECO:0000313" key="5">
    <source>
        <dbReference type="Proteomes" id="UP000694867"/>
    </source>
</evidence>
<dbReference type="InterPro" id="IPR036273">
    <property type="entry name" value="CRAL/TRIO_N_dom_sf"/>
</dbReference>
<evidence type="ECO:0000259" key="3">
    <source>
        <dbReference type="PROSITE" id="PS50866"/>
    </source>
</evidence>